<keyword evidence="1 4" id="KW-0813">Transport</keyword>
<comment type="caution">
    <text evidence="8">The sequence shown here is derived from an EMBL/GenBank/DDBJ whole genome shotgun (WGS) entry which is preliminary data.</text>
</comment>
<keyword evidence="9" id="KW-1185">Reference proteome</keyword>
<dbReference type="PANTHER" id="PTHR14146">
    <property type="entry name" value="EXOCYST COMPLEX COMPONENT 4"/>
    <property type="match status" value="1"/>
</dbReference>
<proteinExistence type="inferred from homology"/>
<dbReference type="Pfam" id="PF20652">
    <property type="entry name" value="Sec8_C"/>
    <property type="match status" value="1"/>
</dbReference>
<dbReference type="GO" id="GO:0006904">
    <property type="term" value="P:vesicle docking involved in exocytosis"/>
    <property type="evidence" value="ECO:0007669"/>
    <property type="project" value="InterPro"/>
</dbReference>
<evidence type="ECO:0000313" key="8">
    <source>
        <dbReference type="EMBL" id="TPX09683.1"/>
    </source>
</evidence>
<evidence type="ECO:0000313" key="9">
    <source>
        <dbReference type="Proteomes" id="UP000319257"/>
    </source>
</evidence>
<evidence type="ECO:0000256" key="3">
    <source>
        <dbReference type="ARBA" id="ARBA00022927"/>
    </source>
</evidence>
<dbReference type="AlphaFoldDB" id="A0A507API9"/>
<dbReference type="InParanoid" id="A0A507API9"/>
<dbReference type="PANTHER" id="PTHR14146:SF0">
    <property type="entry name" value="EXOCYST COMPLEX COMPONENT 4"/>
    <property type="match status" value="1"/>
</dbReference>
<name>A0A507API9_9PEZI</name>
<dbReference type="EMBL" id="SKBQ01000064">
    <property type="protein sequence ID" value="TPX09683.1"/>
    <property type="molecule type" value="Genomic_DNA"/>
</dbReference>
<dbReference type="GO" id="GO:0000145">
    <property type="term" value="C:exocyst"/>
    <property type="evidence" value="ECO:0007669"/>
    <property type="project" value="UniProtKB-UniRule"/>
</dbReference>
<protein>
    <recommendedName>
        <fullName evidence="4">Exocyst complex component Sec8</fullName>
    </recommendedName>
</protein>
<feature type="region of interest" description="Disordered" evidence="5">
    <location>
        <begin position="1"/>
        <end position="80"/>
    </location>
</feature>
<dbReference type="GO" id="GO:0006893">
    <property type="term" value="P:Golgi to plasma membrane transport"/>
    <property type="evidence" value="ECO:0007669"/>
    <property type="project" value="TreeGrafter"/>
</dbReference>
<dbReference type="STRING" id="1093900.A0A507API9"/>
<dbReference type="GO" id="GO:0006612">
    <property type="term" value="P:protein targeting to membrane"/>
    <property type="evidence" value="ECO:0007669"/>
    <property type="project" value="UniProtKB-UniRule"/>
</dbReference>
<accession>A0A507API9</accession>
<sequence length="1083" mass="121990">MANRYGASFRNGNGYGNFGRQQDRQQDDGDYDPYGDEYRSDRYGSSAPREVASRGPPPAQSSRRQQQQQQQQLQASRGYETSAEKQIGQVLEHIKAEWPAMCENDCIPVQLALQLLDPSSVGRAHEYRAFQQTHQYLQDSLKNIVHDYHQGFNSSIGTFHKIQGSIQASQKKVRQLKESLASSKTALCTTDPELKKLYTTSQMYDDLLQTLGELEELRQVPDQLEARISEKRFLTAVEVLQNALRRLRKPELDNIGALTELRSYLANQETALMDILVEELHEHLYLKSPYCQERWQNLAKNQGAYSENFSDSVAVMPFHMAMDSMDFEQAVQEDPGRNPEADTFYYVTLLVESLNKLGRLESAVEQLKQRLPVELFGIVSETVNEIDQKHPSSLRGDMAGSQGLHVYGSRETQMRADVIYDLLWSLYGKFEAIAEGHRVFHEYIKALIRREGSGNNIALLGSFKELWNLYQNEIRSLLHNYVTTDADVYQYNSQRTGANGNGKISTSREHLFKFAEADAKSVEMATEYEALDGIIRAAVPGLTSNSRKAGADKKASQAGSRASLDNSRKSAIAFESTRQNSDIYKSLVEPSVFNMSLLLPPTLVFLQRLKNIVPPGSDLATSTLTSFLDNFLVNVFQPQLDETLGKLSDTVFGEADAFQQDSNWSQLARRPVFKGSTAFFAVVTAFCRMLGTIPHDQALSSLIITQMMRYYDRCFGWFKALVTKTQEEASDTQTLRASALFATEPGEMLETIKNLWTSENLDRELLDKEIGLLIVQTNEKRLGMSDVISDRDTISSLCLLYTSMKWLAVKISSLRHITRQDTDSSRSSLSKPEKRRWTLLNDPNKATEQGPVYLPMTQETVQSFDSIVSSYEELAATSLLTLHMEIRCRIAYSLRVALDPETAPYLLDQDVSEPDPEILSLNSELVVYDETVTSYLRDREVAFIRTGLGLLINTYLVTNAPMTSPMNNKGCSRMQLNILVLQQNLKNIEEGVNLARAANYYALFDQGPDAIVEKAKADAAAAASGEKDASGDDAEKFTYDELKALVELYYSEQLSNPERGIENAARRQMADKLLGLSEHMWQS</sequence>
<comment type="function">
    <text evidence="4">Component of the exocyst complex involved in the docking of exocytic vesicles with fusion sites on the plasma membrane.</text>
</comment>
<comment type="similarity">
    <text evidence="4">Belongs to the SEC8 family.</text>
</comment>
<dbReference type="InterPro" id="IPR048630">
    <property type="entry name" value="Sec8_M"/>
</dbReference>
<dbReference type="GO" id="GO:0015031">
    <property type="term" value="P:protein transport"/>
    <property type="evidence" value="ECO:0007669"/>
    <property type="project" value="UniProtKB-KW"/>
</dbReference>
<evidence type="ECO:0000259" key="6">
    <source>
        <dbReference type="Pfam" id="PF04048"/>
    </source>
</evidence>
<dbReference type="Proteomes" id="UP000319257">
    <property type="component" value="Unassembled WGS sequence"/>
</dbReference>
<feature type="region of interest" description="Disordered" evidence="5">
    <location>
        <begin position="544"/>
        <end position="563"/>
    </location>
</feature>
<feature type="domain" description="Exocyst complex component Sec8 middle helical bundle" evidence="7">
    <location>
        <begin position="338"/>
        <end position="603"/>
    </location>
</feature>
<keyword evidence="3 4" id="KW-0653">Protein transport</keyword>
<dbReference type="InterPro" id="IPR007191">
    <property type="entry name" value="Sec8_exocyst_N"/>
</dbReference>
<dbReference type="GO" id="GO:0090522">
    <property type="term" value="P:vesicle tethering involved in exocytosis"/>
    <property type="evidence" value="ECO:0007669"/>
    <property type="project" value="UniProtKB-UniRule"/>
</dbReference>
<gene>
    <name evidence="8" type="ORF">E0L32_009156</name>
</gene>
<evidence type="ECO:0000256" key="1">
    <source>
        <dbReference type="ARBA" id="ARBA00022448"/>
    </source>
</evidence>
<feature type="compositionally biased region" description="Low complexity" evidence="5">
    <location>
        <begin position="60"/>
        <end position="77"/>
    </location>
</feature>
<evidence type="ECO:0000256" key="2">
    <source>
        <dbReference type="ARBA" id="ARBA00022483"/>
    </source>
</evidence>
<dbReference type="Pfam" id="PF04048">
    <property type="entry name" value="Sec8_N"/>
    <property type="match status" value="1"/>
</dbReference>
<evidence type="ECO:0000256" key="5">
    <source>
        <dbReference type="SAM" id="MobiDB-lite"/>
    </source>
</evidence>
<dbReference type="GeneID" id="41976603"/>
<evidence type="ECO:0000259" key="7">
    <source>
        <dbReference type="Pfam" id="PF20652"/>
    </source>
</evidence>
<reference evidence="8 9" key="1">
    <citation type="submission" date="2019-06" db="EMBL/GenBank/DDBJ databases">
        <title>Draft genome sequence of the filamentous fungus Phialemoniopsis curvata isolated from diesel fuel.</title>
        <authorList>
            <person name="Varaljay V.A."/>
            <person name="Lyon W.J."/>
            <person name="Crouch A.L."/>
            <person name="Drake C.E."/>
            <person name="Hollomon J.M."/>
            <person name="Nadeau L.J."/>
            <person name="Nunn H.S."/>
            <person name="Stevenson B.S."/>
            <person name="Bojanowski C.L."/>
            <person name="Crookes-Goodson W.J."/>
        </authorList>
    </citation>
    <scope>NUCLEOTIDE SEQUENCE [LARGE SCALE GENOMIC DNA]</scope>
    <source>
        <strain evidence="8 9">D216</strain>
    </source>
</reference>
<organism evidence="8 9">
    <name type="scientific">Thyridium curvatum</name>
    <dbReference type="NCBI Taxonomy" id="1093900"/>
    <lineage>
        <taxon>Eukaryota</taxon>
        <taxon>Fungi</taxon>
        <taxon>Dikarya</taxon>
        <taxon>Ascomycota</taxon>
        <taxon>Pezizomycotina</taxon>
        <taxon>Sordariomycetes</taxon>
        <taxon>Sordariomycetidae</taxon>
        <taxon>Thyridiales</taxon>
        <taxon>Thyridiaceae</taxon>
        <taxon>Thyridium</taxon>
    </lineage>
</organism>
<dbReference type="FunCoup" id="A0A507API9">
    <property type="interactions" value="268"/>
</dbReference>
<dbReference type="OrthoDB" id="272977at2759"/>
<dbReference type="RefSeq" id="XP_030991394.1">
    <property type="nucleotide sequence ID" value="XM_031144090.1"/>
</dbReference>
<feature type="domain" description="Exocyst complex component Sec8 N-terminal" evidence="6">
    <location>
        <begin position="87"/>
        <end position="226"/>
    </location>
</feature>
<evidence type="ECO:0000256" key="4">
    <source>
        <dbReference type="RuleBase" id="RU367079"/>
    </source>
</evidence>
<dbReference type="InterPro" id="IPR039682">
    <property type="entry name" value="Sec8/EXOC4"/>
</dbReference>
<keyword evidence="2 4" id="KW-0268">Exocytosis</keyword>